<evidence type="ECO:0000256" key="2">
    <source>
        <dbReference type="HAMAP-Rule" id="MF_00839"/>
    </source>
</evidence>
<organism evidence="4 5">
    <name type="scientific">Dysosmobacter segnis</name>
    <dbReference type="NCBI Taxonomy" id="2763042"/>
    <lineage>
        <taxon>Bacteria</taxon>
        <taxon>Bacillati</taxon>
        <taxon>Bacillota</taxon>
        <taxon>Clostridia</taxon>
        <taxon>Eubacteriales</taxon>
        <taxon>Oscillospiraceae</taxon>
        <taxon>Dysosmobacter</taxon>
    </lineage>
</organism>
<comment type="function">
    <text evidence="2">Required for dimerization of active 70S ribosomes into 100S ribosomes in stationary phase; 100S ribosomes are translationally inactive and sometimes present during exponential growth.</text>
</comment>
<dbReference type="AlphaFoldDB" id="A0A923S7Q5"/>
<comment type="caution">
    <text evidence="4">The sequence shown here is derived from an EMBL/GenBank/DDBJ whole genome shotgun (WGS) entry which is preliminary data.</text>
</comment>
<dbReference type="CDD" id="cd00552">
    <property type="entry name" value="RaiA"/>
    <property type="match status" value="1"/>
</dbReference>
<dbReference type="InterPro" id="IPR050574">
    <property type="entry name" value="HPF/YfiA_ribosome-assoc"/>
</dbReference>
<dbReference type="Gene3D" id="3.30.505.50">
    <property type="entry name" value="Sigma 54 modulation/S30EA ribosomal protein, C-terminal domain"/>
    <property type="match status" value="1"/>
</dbReference>
<keyword evidence="5" id="KW-1185">Reference proteome</keyword>
<evidence type="ECO:0000313" key="4">
    <source>
        <dbReference type="EMBL" id="MBC5770408.1"/>
    </source>
</evidence>
<dbReference type="InterPro" id="IPR036567">
    <property type="entry name" value="RHF-like"/>
</dbReference>
<sequence length="181" mass="20887">MKYTYACKKVPLNDSIKDYAEKRVEKLEKYFHREDASAFVTFTVEKDKLCTVEITIRDGSTLLRAQTTEPDGDMRGAIDAAVSYIERQILKNKTRLAKRLRSDAFPAVPMDDFSVAEESEFHIVRTKRFSVKPMSPEEAILQMNLLDHDFYVFRNSDDDSISIVYHRKNGGYGLIVTDEEE</sequence>
<dbReference type="InterPro" id="IPR034694">
    <property type="entry name" value="HPF_long/plastid"/>
</dbReference>
<dbReference type="NCBIfam" id="TIGR00741">
    <property type="entry name" value="yfiA"/>
    <property type="match status" value="1"/>
</dbReference>
<comment type="subunit">
    <text evidence="2">Interacts with 100S ribosomes.</text>
</comment>
<dbReference type="InterPro" id="IPR032528">
    <property type="entry name" value="Ribosom_S30AE_C"/>
</dbReference>
<gene>
    <name evidence="4" type="primary">raiA</name>
    <name evidence="2" type="synonym">hpf</name>
    <name evidence="4" type="ORF">H8Z83_08760</name>
</gene>
<keyword evidence="2" id="KW-0963">Cytoplasm</keyword>
<name>A0A923S7Q5_9FIRM</name>
<dbReference type="RefSeq" id="WP_187014660.1">
    <property type="nucleotide sequence ID" value="NZ_JACOQI010000007.1"/>
</dbReference>
<dbReference type="Proteomes" id="UP000620327">
    <property type="component" value="Unassembled WGS sequence"/>
</dbReference>
<protein>
    <recommendedName>
        <fullName evidence="2">Ribosome hibernation promoting factor</fullName>
        <shortName evidence="2">HPF</shortName>
    </recommendedName>
</protein>
<dbReference type="Pfam" id="PF16321">
    <property type="entry name" value="Ribosom_S30AE_C"/>
    <property type="match status" value="1"/>
</dbReference>
<accession>A0A923S7Q5</accession>
<evidence type="ECO:0000256" key="1">
    <source>
        <dbReference type="ARBA" id="ARBA00022845"/>
    </source>
</evidence>
<comment type="similarity">
    <text evidence="2">Belongs to the HPF/YfiA ribosome-associated protein family. Long HPF subfamily.</text>
</comment>
<dbReference type="Gene3D" id="3.30.160.100">
    <property type="entry name" value="Ribosome hibernation promotion factor-like"/>
    <property type="match status" value="1"/>
</dbReference>
<dbReference type="InterPro" id="IPR003489">
    <property type="entry name" value="RHF/RaiA"/>
</dbReference>
<dbReference type="PANTHER" id="PTHR33231:SF1">
    <property type="entry name" value="30S RIBOSOMAL PROTEIN"/>
    <property type="match status" value="1"/>
</dbReference>
<evidence type="ECO:0000313" key="5">
    <source>
        <dbReference type="Proteomes" id="UP000620327"/>
    </source>
</evidence>
<dbReference type="Pfam" id="PF02482">
    <property type="entry name" value="Ribosomal_S30AE"/>
    <property type="match status" value="1"/>
</dbReference>
<comment type="subcellular location">
    <subcellularLocation>
        <location evidence="2">Cytoplasm</location>
    </subcellularLocation>
</comment>
<dbReference type="PANTHER" id="PTHR33231">
    <property type="entry name" value="30S RIBOSOMAL PROTEIN"/>
    <property type="match status" value="1"/>
</dbReference>
<evidence type="ECO:0000259" key="3">
    <source>
        <dbReference type="Pfam" id="PF16321"/>
    </source>
</evidence>
<dbReference type="EMBL" id="JACOQI010000007">
    <property type="protein sequence ID" value="MBC5770408.1"/>
    <property type="molecule type" value="Genomic_DNA"/>
</dbReference>
<keyword evidence="1 2" id="KW-0810">Translation regulation</keyword>
<reference evidence="4" key="1">
    <citation type="submission" date="2020-08" db="EMBL/GenBank/DDBJ databases">
        <title>Genome public.</title>
        <authorList>
            <person name="Liu C."/>
            <person name="Sun Q."/>
        </authorList>
    </citation>
    <scope>NUCLEOTIDE SEQUENCE</scope>
    <source>
        <strain evidence="4">BX15</strain>
    </source>
</reference>
<proteinExistence type="inferred from homology"/>
<dbReference type="GO" id="GO:0045900">
    <property type="term" value="P:negative regulation of translational elongation"/>
    <property type="evidence" value="ECO:0007669"/>
    <property type="project" value="TreeGrafter"/>
</dbReference>
<dbReference type="GO" id="GO:0022627">
    <property type="term" value="C:cytosolic small ribosomal subunit"/>
    <property type="evidence" value="ECO:0007669"/>
    <property type="project" value="TreeGrafter"/>
</dbReference>
<feature type="domain" description="Sigma 54 modulation/S30EA ribosomal protein C-terminal" evidence="3">
    <location>
        <begin position="119"/>
        <end position="174"/>
    </location>
</feature>
<dbReference type="SUPFAM" id="SSF69754">
    <property type="entry name" value="Ribosome binding protein Y (YfiA homologue)"/>
    <property type="match status" value="1"/>
</dbReference>
<dbReference type="HAMAP" id="MF_00839">
    <property type="entry name" value="HPF"/>
    <property type="match status" value="1"/>
</dbReference>
<dbReference type="InterPro" id="IPR038416">
    <property type="entry name" value="Ribosom_S30AE_C_sf"/>
</dbReference>
<dbReference type="GO" id="GO:0043024">
    <property type="term" value="F:ribosomal small subunit binding"/>
    <property type="evidence" value="ECO:0007669"/>
    <property type="project" value="TreeGrafter"/>
</dbReference>